<name>A0A4R1LZT8_9SPHI</name>
<dbReference type="EMBL" id="SMGO01000001">
    <property type="protein sequence ID" value="TCK85126.1"/>
    <property type="molecule type" value="Genomic_DNA"/>
</dbReference>
<dbReference type="RefSeq" id="WP_132221080.1">
    <property type="nucleotide sequence ID" value="NZ_SMGO01000001.1"/>
</dbReference>
<evidence type="ECO:0000313" key="2">
    <source>
        <dbReference type="EMBL" id="TCK85126.1"/>
    </source>
</evidence>
<comment type="caution">
    <text evidence="2">The sequence shown here is derived from an EMBL/GenBank/DDBJ whole genome shotgun (WGS) entry which is preliminary data.</text>
</comment>
<sequence>MKKQLIIGALSFVAILFINTQAKAQADATAGTANVSIELLNFNSIDAGSGIDGSDNNIAFVYDTPAKYNDPAGQSVLKLNHLIITAANDYTVKVKATGSTGENFTTTTASEIPLDVLSIQASSNETDPGTMDIVSLSTTDQDLIEGATLGAAKSYEVTYFITQEKAQTVLLGKESGTYEATVTYTIVNAL</sequence>
<keyword evidence="3" id="KW-1185">Reference proteome</keyword>
<keyword evidence="1" id="KW-0732">Signal</keyword>
<dbReference type="Proteomes" id="UP000294616">
    <property type="component" value="Unassembled WGS sequence"/>
</dbReference>
<organism evidence="2 3">
    <name type="scientific">Albibacterium bauzanense</name>
    <dbReference type="NCBI Taxonomy" id="653929"/>
    <lineage>
        <taxon>Bacteria</taxon>
        <taxon>Pseudomonadati</taxon>
        <taxon>Bacteroidota</taxon>
        <taxon>Sphingobacteriia</taxon>
        <taxon>Sphingobacteriales</taxon>
        <taxon>Sphingobacteriaceae</taxon>
        <taxon>Albibacterium</taxon>
    </lineage>
</organism>
<evidence type="ECO:0000256" key="1">
    <source>
        <dbReference type="SAM" id="SignalP"/>
    </source>
</evidence>
<gene>
    <name evidence="2" type="ORF">C8N28_0424</name>
</gene>
<feature type="signal peptide" evidence="1">
    <location>
        <begin position="1"/>
        <end position="24"/>
    </location>
</feature>
<protein>
    <submittedName>
        <fullName evidence="2">Uncharacterized protein</fullName>
    </submittedName>
</protein>
<dbReference type="OrthoDB" id="709039at2"/>
<dbReference type="AlphaFoldDB" id="A0A4R1LZT8"/>
<proteinExistence type="predicted"/>
<reference evidence="2 3" key="1">
    <citation type="submission" date="2019-03" db="EMBL/GenBank/DDBJ databases">
        <title>Genomic Encyclopedia of Archaeal and Bacterial Type Strains, Phase II (KMG-II): from individual species to whole genera.</title>
        <authorList>
            <person name="Goeker M."/>
        </authorList>
    </citation>
    <scope>NUCLEOTIDE SEQUENCE [LARGE SCALE GENOMIC DNA]</scope>
    <source>
        <strain evidence="2 3">DSM 22554</strain>
    </source>
</reference>
<feature type="chain" id="PRO_5020259421" evidence="1">
    <location>
        <begin position="25"/>
        <end position="190"/>
    </location>
</feature>
<accession>A0A4R1LZT8</accession>
<evidence type="ECO:0000313" key="3">
    <source>
        <dbReference type="Proteomes" id="UP000294616"/>
    </source>
</evidence>